<dbReference type="Proteomes" id="UP000789396">
    <property type="component" value="Unassembled WGS sequence"/>
</dbReference>
<evidence type="ECO:0000313" key="2">
    <source>
        <dbReference type="EMBL" id="CAG8788539.1"/>
    </source>
</evidence>
<feature type="non-terminal residue" evidence="2">
    <location>
        <position position="44"/>
    </location>
</feature>
<protein>
    <submittedName>
        <fullName evidence="2">19802_t:CDS:1</fullName>
    </submittedName>
</protein>
<name>A0A9N9JPW7_9GLOM</name>
<feature type="non-terminal residue" evidence="2">
    <location>
        <position position="1"/>
    </location>
</feature>
<feature type="region of interest" description="Disordered" evidence="1">
    <location>
        <begin position="1"/>
        <end position="44"/>
    </location>
</feature>
<dbReference type="AlphaFoldDB" id="A0A9N9JPW7"/>
<evidence type="ECO:0000313" key="3">
    <source>
        <dbReference type="Proteomes" id="UP000789396"/>
    </source>
</evidence>
<gene>
    <name evidence="2" type="ORF">RFULGI_LOCUS16514</name>
</gene>
<evidence type="ECO:0000256" key="1">
    <source>
        <dbReference type="SAM" id="MobiDB-lite"/>
    </source>
</evidence>
<feature type="compositionally biased region" description="Acidic residues" evidence="1">
    <location>
        <begin position="1"/>
        <end position="12"/>
    </location>
</feature>
<reference evidence="2" key="1">
    <citation type="submission" date="2021-06" db="EMBL/GenBank/DDBJ databases">
        <authorList>
            <person name="Kallberg Y."/>
            <person name="Tangrot J."/>
            <person name="Rosling A."/>
        </authorList>
    </citation>
    <scope>NUCLEOTIDE SEQUENCE</scope>
    <source>
        <strain evidence="2">IN212</strain>
    </source>
</reference>
<organism evidence="2 3">
    <name type="scientific">Racocetra fulgida</name>
    <dbReference type="NCBI Taxonomy" id="60492"/>
    <lineage>
        <taxon>Eukaryota</taxon>
        <taxon>Fungi</taxon>
        <taxon>Fungi incertae sedis</taxon>
        <taxon>Mucoromycota</taxon>
        <taxon>Glomeromycotina</taxon>
        <taxon>Glomeromycetes</taxon>
        <taxon>Diversisporales</taxon>
        <taxon>Gigasporaceae</taxon>
        <taxon>Racocetra</taxon>
    </lineage>
</organism>
<proteinExistence type="predicted"/>
<accession>A0A9N9JPW7</accession>
<dbReference type="EMBL" id="CAJVPZ010058941">
    <property type="protein sequence ID" value="CAG8788539.1"/>
    <property type="molecule type" value="Genomic_DNA"/>
</dbReference>
<keyword evidence="3" id="KW-1185">Reference proteome</keyword>
<comment type="caution">
    <text evidence="2">The sequence shown here is derived from an EMBL/GenBank/DDBJ whole genome shotgun (WGS) entry which is preliminary data.</text>
</comment>
<sequence length="44" mass="5012">PNSDIEIDNDDIIESRLTPSLPLNEEELSNEELLSNNKESEELN</sequence>